<evidence type="ECO:0000256" key="6">
    <source>
        <dbReference type="ARBA" id="ARBA00048868"/>
    </source>
</evidence>
<dbReference type="Pfam" id="PF12706">
    <property type="entry name" value="Lactamase_B_2"/>
    <property type="match status" value="1"/>
</dbReference>
<keyword evidence="10" id="KW-0812">Transmembrane</keyword>
<feature type="region of interest" description="Disordered" evidence="9">
    <location>
        <begin position="1634"/>
        <end position="1653"/>
    </location>
</feature>
<dbReference type="InterPro" id="IPR015424">
    <property type="entry name" value="PyrdxlP-dep_Trfase"/>
</dbReference>
<feature type="region of interest" description="Disordered" evidence="9">
    <location>
        <begin position="997"/>
        <end position="1060"/>
    </location>
</feature>
<dbReference type="GO" id="GO:0005829">
    <property type="term" value="C:cytosol"/>
    <property type="evidence" value="ECO:0007669"/>
    <property type="project" value="TreeGrafter"/>
</dbReference>
<evidence type="ECO:0000259" key="11">
    <source>
        <dbReference type="Pfam" id="PF12706"/>
    </source>
</evidence>
<dbReference type="FunFam" id="4.10.280.50:FF:000001">
    <property type="entry name" value="Glutamate decarboxylase"/>
    <property type="match status" value="1"/>
</dbReference>
<dbReference type="InterPro" id="IPR001279">
    <property type="entry name" value="Metallo-B-lactamas"/>
</dbReference>
<evidence type="ECO:0000256" key="10">
    <source>
        <dbReference type="SAM" id="Phobius"/>
    </source>
</evidence>
<dbReference type="Gene3D" id="4.10.280.50">
    <property type="match status" value="1"/>
</dbReference>
<feature type="compositionally biased region" description="Low complexity" evidence="9">
    <location>
        <begin position="1268"/>
        <end position="1287"/>
    </location>
</feature>
<feature type="transmembrane region" description="Helical" evidence="10">
    <location>
        <begin position="588"/>
        <end position="608"/>
    </location>
</feature>
<feature type="compositionally biased region" description="Polar residues" evidence="9">
    <location>
        <begin position="1050"/>
        <end position="1060"/>
    </location>
</feature>
<name>A0A9P8NS87_ASPFM</name>
<evidence type="ECO:0000256" key="2">
    <source>
        <dbReference type="ARBA" id="ARBA00009533"/>
    </source>
</evidence>
<dbReference type="InterPro" id="IPR002129">
    <property type="entry name" value="PyrdxlP-dep_de-COase"/>
</dbReference>
<evidence type="ECO:0000256" key="3">
    <source>
        <dbReference type="ARBA" id="ARBA00012421"/>
    </source>
</evidence>
<keyword evidence="5 8" id="KW-0456">Lyase</keyword>
<accession>A0A9P8NS87</accession>
<evidence type="ECO:0000256" key="1">
    <source>
        <dbReference type="ARBA" id="ARBA00001933"/>
    </source>
</evidence>
<evidence type="ECO:0000313" key="12">
    <source>
        <dbReference type="EMBL" id="KAH1911725.1"/>
    </source>
</evidence>
<evidence type="ECO:0000256" key="5">
    <source>
        <dbReference type="ARBA" id="ARBA00023239"/>
    </source>
</evidence>
<dbReference type="GO" id="GO:0004351">
    <property type="term" value="F:glutamate decarboxylase activity"/>
    <property type="evidence" value="ECO:0007669"/>
    <property type="project" value="UniProtKB-EC"/>
</dbReference>
<dbReference type="NCBIfam" id="TIGR01788">
    <property type="entry name" value="Glu-decarb-GAD"/>
    <property type="match status" value="1"/>
</dbReference>
<dbReference type="Gene3D" id="3.90.1150.160">
    <property type="match status" value="1"/>
</dbReference>
<feature type="compositionally biased region" description="Polar residues" evidence="9">
    <location>
        <begin position="1103"/>
        <end position="1112"/>
    </location>
</feature>
<dbReference type="Gene3D" id="3.60.15.10">
    <property type="entry name" value="Ribonuclease Z/Hydroxyacylglutathione hydrolase-like"/>
    <property type="match status" value="1"/>
</dbReference>
<keyword evidence="4 7" id="KW-0663">Pyridoxal phosphate</keyword>
<dbReference type="InterPro" id="IPR015421">
    <property type="entry name" value="PyrdxlP-dep_Trfase_major"/>
</dbReference>
<feature type="transmembrane region" description="Helical" evidence="10">
    <location>
        <begin position="523"/>
        <end position="545"/>
    </location>
</feature>
<feature type="compositionally biased region" description="Basic and acidic residues" evidence="9">
    <location>
        <begin position="1034"/>
        <end position="1046"/>
    </location>
</feature>
<dbReference type="InterPro" id="IPR010107">
    <property type="entry name" value="Glutamate_decarboxylase"/>
</dbReference>
<keyword evidence="8" id="KW-0210">Decarboxylase</keyword>
<dbReference type="FunFam" id="3.40.640.10:FF:000017">
    <property type="entry name" value="Glutamate decarboxylase"/>
    <property type="match status" value="1"/>
</dbReference>
<feature type="compositionally biased region" description="Basic residues" evidence="9">
    <location>
        <begin position="1021"/>
        <end position="1033"/>
    </location>
</feature>
<feature type="modified residue" description="N6-(pyridoxal phosphate)lysine" evidence="7">
    <location>
        <position position="295"/>
    </location>
</feature>
<dbReference type="SUPFAM" id="SSF53383">
    <property type="entry name" value="PLP-dependent transferases"/>
    <property type="match status" value="1"/>
</dbReference>
<sequence>MVHLATVKRDSEDVEPLVKRVDSIELETTDDDGFYSTVYGTRFAAEQLPQNEMPEKEMPREVAYRMIKDELSLDGNPMLNLASFVTTYMEEEAEKLMTDSFSKNFIDYEEYPQSAEIQNRCVSMIARLFNAPINSDDEHPVGTSTIGSSEAIMLGTLAMKRRWQNKRKAEGKDTTRPNIIMNSAVQVCWEKAARYFDVEERYVYCTEDRYVIDPKQAVNMVDENTIGICAILGTTYTGEYEDVKAINDLLVERGLDIPIHVDAASGGFVVPFINPNLLWDFRLEKVVSINVSGHKYGLVYPGVGWVVWRSPEYLPKELIFNINYLGAEQASFTLNFSKGASQVIGQYYQMIRLGKRGYRSIMVNITRIADYLAQQLEELGFIIMSQRRGRGLPLVAFRLPSDRDEQFDEFALAHQLRERGWIVPAYTMAPHSNELKLMRVVVREDFSKNRCDALLTDIKLALKTLSDMDKAMLEKYTLHVRKHSVNSHKSKHNHSHYKNEKHSLQGKTELFLKMTSQSPSDPLIAALCGLLTLNIYTLLALLLSIPPFLDLRLSTLYFLALQGLISLVVVRLFYIATCRPFQLRCRTTLALMLLYAVFPVPRVALWVFDTVVPGLCVRKGFFQDIPPIRDSPATALPASLPKAKNIKTSPARAGEENASVYFVGNATTIFEWEGLRLMTDPNFLHAGDHVHLGPGVTSTRLRNPAVDLHQLPRIDLVLLSHYHGDHFDQEVEASLRRDLPIITTSHAKSILTSKGADSFQQVFELEPFEQMMVNIKGDSSRTKQPHIRVTGMPGKHIPTNKVVEKLNEFAAAIPPTNGWMVELGYGSTQTMQTDFEVGYRIYISGDTLMVDELKEIPRRFDGQKIDLMLIHLGGTTVPHPKMWPLTMMVTMDAKQGVELVRLIKPDLTIPIHFDDYDVFASSLEDFKIEMQKAGLGGQVVYLDRKDAYRFQHKSPSPAASPAFRSVEQLTIPPPSTGSSPRVPPEDLAFYQRFSDVRLPTSPADPPDNSYRQQPQHEQQQHHPHQLYRHRHRQDHPDHQNHSEHPPPHQPTITRTQSHHSPTLLNSVLATPALPAATHFIDADPADQSSVDRASEQPALAPNAHNSNKQDPLQKSRRKLFGLHSSSSSSSSTGFLERSLSVKGTSSSQSSRQRRHQQQLSLDTQRTHRDRDHQKRTRNINYHSSSETVPEDHVVDPNRSSSQSLLMQQDPASAHQRPPRSPQRPPSIQRSNTDPSLLEKLYSSSPVDSASRQPADPSHVISNQSQTHLQQQQQQQPQQQSPVSQLQVEPPLSARPPSRQSMGPPSPLPPFSHQPDPHPSSTHQSGMASSSDRPAGPPQTQPQGHPAFQGGGQQNATESGRSTPPVSSSRRDDLGDIDVRALLQKHDELQAKYSKVKRYYFEKDAQVQQLQNTVAHQRMAVSRTVLDDNEYVNRFARLDGAIKDLAFSIRRDWKSLPTWLAGHVNEDAHATGMKEMTAIGRATMSRWLVEEIFERHFHPALEPNLSMQLKSIEMNLRRQQTKAYTEEDRENAIARISNWRRTTFDGLTDSLQGKAAEENRAQLIDRLVEKFVACLEMNLCEPPPAGLENGARMIVENAVGISEKIPLESRDICVEYFMPGTLVNEAVMKIEGGLPPLTNVKQPPEGPPTRGSIEREGAHEGFIEDGDGESVPPSGGSNSMDGPPAGSTPGREQRMRSVFNTLMGKRQAPAVEASHGGKELKEPVEERSGGRIRFASFLSAEVRGRGPTNVLVKAPVYLI</sequence>
<dbReference type="GO" id="GO:0006538">
    <property type="term" value="P:L-glutamate catabolic process"/>
    <property type="evidence" value="ECO:0007669"/>
    <property type="project" value="TreeGrafter"/>
</dbReference>
<feature type="compositionally biased region" description="Polar residues" evidence="9">
    <location>
        <begin position="1197"/>
        <end position="1210"/>
    </location>
</feature>
<dbReference type="Gene3D" id="3.40.640.10">
    <property type="entry name" value="Type I PLP-dependent aspartate aminotransferase-like (Major domain)"/>
    <property type="match status" value="1"/>
</dbReference>
<feature type="region of interest" description="Disordered" evidence="9">
    <location>
        <begin position="1661"/>
        <end position="1691"/>
    </location>
</feature>
<dbReference type="EC" id="4.1.1.15" evidence="3 8"/>
<feature type="compositionally biased region" description="Polar residues" evidence="9">
    <location>
        <begin position="1241"/>
        <end position="1251"/>
    </location>
</feature>
<keyword evidence="10" id="KW-0472">Membrane</keyword>
<evidence type="ECO:0000256" key="4">
    <source>
        <dbReference type="ARBA" id="ARBA00022898"/>
    </source>
</evidence>
<dbReference type="InterPro" id="IPR036866">
    <property type="entry name" value="RibonucZ/Hydroxyglut_hydro"/>
</dbReference>
<evidence type="ECO:0000256" key="7">
    <source>
        <dbReference type="PIRSR" id="PIRSR602129-50"/>
    </source>
</evidence>
<comment type="caution">
    <text evidence="12">The sequence shown here is derived from an EMBL/GenBank/DDBJ whole genome shotgun (WGS) entry which is preliminary data.</text>
</comment>
<feature type="compositionally biased region" description="Polar residues" evidence="9">
    <location>
        <begin position="1178"/>
        <end position="1187"/>
    </location>
</feature>
<dbReference type="Pfam" id="PF00282">
    <property type="entry name" value="Pyridoxal_deC"/>
    <property type="match status" value="1"/>
</dbReference>
<feature type="transmembrane region" description="Helical" evidence="10">
    <location>
        <begin position="557"/>
        <end position="576"/>
    </location>
</feature>
<dbReference type="SUPFAM" id="SSF56281">
    <property type="entry name" value="Metallo-hydrolase/oxidoreductase"/>
    <property type="match status" value="1"/>
</dbReference>
<comment type="cofactor">
    <cofactor evidence="1 7 8">
        <name>pyridoxal 5'-phosphate</name>
        <dbReference type="ChEBI" id="CHEBI:597326"/>
    </cofactor>
</comment>
<evidence type="ECO:0000256" key="8">
    <source>
        <dbReference type="RuleBase" id="RU361171"/>
    </source>
</evidence>
<protein>
    <recommendedName>
        <fullName evidence="3 8">Glutamate decarboxylase</fullName>
        <ecNumber evidence="3 8">4.1.1.15</ecNumber>
    </recommendedName>
</protein>
<dbReference type="EMBL" id="JAIBSC010000001">
    <property type="protein sequence ID" value="KAH1911725.1"/>
    <property type="molecule type" value="Genomic_DNA"/>
</dbReference>
<feature type="domain" description="Metallo-beta-lactamase" evidence="11">
    <location>
        <begin position="699"/>
        <end position="913"/>
    </location>
</feature>
<dbReference type="GO" id="GO:0030170">
    <property type="term" value="F:pyridoxal phosphate binding"/>
    <property type="evidence" value="ECO:0007669"/>
    <property type="project" value="InterPro"/>
</dbReference>
<dbReference type="FunFam" id="3.90.1150.160:FF:000004">
    <property type="entry name" value="Glutamate decarboxylase"/>
    <property type="match status" value="1"/>
</dbReference>
<comment type="catalytic activity">
    <reaction evidence="6 8">
        <text>L-glutamate + H(+) = 4-aminobutanoate + CO2</text>
        <dbReference type="Rhea" id="RHEA:17785"/>
        <dbReference type="ChEBI" id="CHEBI:15378"/>
        <dbReference type="ChEBI" id="CHEBI:16526"/>
        <dbReference type="ChEBI" id="CHEBI:29985"/>
        <dbReference type="ChEBI" id="CHEBI:59888"/>
        <dbReference type="EC" id="4.1.1.15"/>
    </reaction>
</comment>
<organism evidence="12 13">
    <name type="scientific">Aspergillus fumigatus</name>
    <name type="common">Neosartorya fumigata</name>
    <dbReference type="NCBI Taxonomy" id="746128"/>
    <lineage>
        <taxon>Eukaryota</taxon>
        <taxon>Fungi</taxon>
        <taxon>Dikarya</taxon>
        <taxon>Ascomycota</taxon>
        <taxon>Pezizomycotina</taxon>
        <taxon>Eurotiomycetes</taxon>
        <taxon>Eurotiomycetidae</taxon>
        <taxon>Eurotiales</taxon>
        <taxon>Aspergillaceae</taxon>
        <taxon>Aspergillus</taxon>
        <taxon>Aspergillus subgen. Fumigati</taxon>
    </lineage>
</organism>
<keyword evidence="10" id="KW-1133">Transmembrane helix</keyword>
<feature type="compositionally biased region" description="Polar residues" evidence="9">
    <location>
        <begin position="1321"/>
        <end position="1331"/>
    </location>
</feature>
<comment type="similarity">
    <text evidence="2 8">Belongs to the group II decarboxylase family.</text>
</comment>
<feature type="region of interest" description="Disordered" evidence="9">
    <location>
        <begin position="952"/>
        <end position="985"/>
    </location>
</feature>
<feature type="compositionally biased region" description="Polar residues" evidence="9">
    <location>
        <begin position="1353"/>
        <end position="1367"/>
    </location>
</feature>
<evidence type="ECO:0000313" key="13">
    <source>
        <dbReference type="Proteomes" id="UP000813423"/>
    </source>
</evidence>
<proteinExistence type="inferred from homology"/>
<feature type="region of interest" description="Disordered" evidence="9">
    <location>
        <begin position="1085"/>
        <end position="1373"/>
    </location>
</feature>
<reference evidence="12" key="1">
    <citation type="submission" date="2021-08" db="EMBL/GenBank/DDBJ databases">
        <title>Global Aspergillus fumigatus from environmental and clinical sources.</title>
        <authorList>
            <person name="Barber A."/>
            <person name="Sae-Ong T."/>
        </authorList>
    </citation>
    <scope>NUCLEOTIDE SEQUENCE</scope>
    <source>
        <strain evidence="12">NRZ-2016-071</strain>
    </source>
</reference>
<dbReference type="PANTHER" id="PTHR43321">
    <property type="entry name" value="GLUTAMATE DECARBOXYLASE"/>
    <property type="match status" value="1"/>
</dbReference>
<gene>
    <name evidence="12" type="ORF">KXV57_000112</name>
</gene>
<evidence type="ECO:0000256" key="9">
    <source>
        <dbReference type="SAM" id="MobiDB-lite"/>
    </source>
</evidence>
<dbReference type="PANTHER" id="PTHR43321:SF6">
    <property type="entry name" value="GLUTAMATE DECARBOXYLASE"/>
    <property type="match status" value="1"/>
</dbReference>
<dbReference type="Proteomes" id="UP000813423">
    <property type="component" value="Unassembled WGS sequence"/>
</dbReference>